<keyword evidence="1" id="KW-0285">Flavoprotein</keyword>
<dbReference type="GO" id="GO:0016491">
    <property type="term" value="F:oxidoreductase activity"/>
    <property type="evidence" value="ECO:0007669"/>
    <property type="project" value="UniProtKB-KW"/>
</dbReference>
<dbReference type="Proteomes" id="UP001049176">
    <property type="component" value="Chromosome 2"/>
</dbReference>
<evidence type="ECO:0000259" key="5">
    <source>
        <dbReference type="Pfam" id="PF07992"/>
    </source>
</evidence>
<keyword evidence="2" id="KW-0274">FAD</keyword>
<reference evidence="6" key="1">
    <citation type="journal article" date="2021" name="Genome Biol. Evol.">
        <title>The assembled and annotated genome of the fairy-ring fungus Marasmius oreades.</title>
        <authorList>
            <person name="Hiltunen M."/>
            <person name="Ament-Velasquez S.L."/>
            <person name="Johannesson H."/>
        </authorList>
    </citation>
    <scope>NUCLEOTIDE SEQUENCE</scope>
    <source>
        <strain evidence="6">03SP1</strain>
    </source>
</reference>
<evidence type="ECO:0000256" key="2">
    <source>
        <dbReference type="ARBA" id="ARBA00022827"/>
    </source>
</evidence>
<evidence type="ECO:0000256" key="3">
    <source>
        <dbReference type="ARBA" id="ARBA00023002"/>
    </source>
</evidence>
<dbReference type="Pfam" id="PF07992">
    <property type="entry name" value="Pyr_redox_2"/>
    <property type="match status" value="1"/>
</dbReference>
<dbReference type="InterPro" id="IPR036188">
    <property type="entry name" value="FAD/NAD-bd_sf"/>
</dbReference>
<dbReference type="KEGG" id="more:E1B28_003953"/>
<dbReference type="SUPFAM" id="SSF51905">
    <property type="entry name" value="FAD/NAD(P)-binding domain"/>
    <property type="match status" value="2"/>
</dbReference>
<comment type="caution">
    <text evidence="6">The sequence shown here is derived from an EMBL/GenBank/DDBJ whole genome shotgun (WGS) entry which is preliminary data.</text>
</comment>
<dbReference type="OrthoDB" id="2915840at2759"/>
<evidence type="ECO:0000313" key="6">
    <source>
        <dbReference type="EMBL" id="KAG7096524.1"/>
    </source>
</evidence>
<dbReference type="EMBL" id="CM032182">
    <property type="protein sequence ID" value="KAG7096524.1"/>
    <property type="molecule type" value="Genomic_DNA"/>
</dbReference>
<dbReference type="InterPro" id="IPR000960">
    <property type="entry name" value="Flavin_mOase"/>
</dbReference>
<keyword evidence="3" id="KW-0560">Oxidoreductase</keyword>
<dbReference type="GO" id="GO:0050661">
    <property type="term" value="F:NADP binding"/>
    <property type="evidence" value="ECO:0007669"/>
    <property type="project" value="InterPro"/>
</dbReference>
<organism evidence="6 7">
    <name type="scientific">Marasmius oreades</name>
    <name type="common">fairy-ring Marasmius</name>
    <dbReference type="NCBI Taxonomy" id="181124"/>
    <lineage>
        <taxon>Eukaryota</taxon>
        <taxon>Fungi</taxon>
        <taxon>Dikarya</taxon>
        <taxon>Basidiomycota</taxon>
        <taxon>Agaricomycotina</taxon>
        <taxon>Agaricomycetes</taxon>
        <taxon>Agaricomycetidae</taxon>
        <taxon>Agaricales</taxon>
        <taxon>Marasmiineae</taxon>
        <taxon>Marasmiaceae</taxon>
        <taxon>Marasmius</taxon>
    </lineage>
</organism>
<dbReference type="InterPro" id="IPR023753">
    <property type="entry name" value="FAD/NAD-binding_dom"/>
</dbReference>
<dbReference type="InterPro" id="IPR050346">
    <property type="entry name" value="FMO-like"/>
</dbReference>
<feature type="domain" description="FAD/NAD(P)-binding" evidence="5">
    <location>
        <begin position="60"/>
        <end position="272"/>
    </location>
</feature>
<proteinExistence type="predicted"/>
<protein>
    <recommendedName>
        <fullName evidence="5">FAD/NAD(P)-binding domain-containing protein</fullName>
    </recommendedName>
</protein>
<dbReference type="PRINTS" id="PR00370">
    <property type="entry name" value="FMOXYGENASE"/>
</dbReference>
<evidence type="ECO:0000313" key="7">
    <source>
        <dbReference type="Proteomes" id="UP001049176"/>
    </source>
</evidence>
<dbReference type="Gene3D" id="3.50.50.60">
    <property type="entry name" value="FAD/NAD(P)-binding domain"/>
    <property type="match status" value="2"/>
</dbReference>
<dbReference type="PANTHER" id="PTHR23023">
    <property type="entry name" value="DIMETHYLANILINE MONOOXYGENASE"/>
    <property type="match status" value="1"/>
</dbReference>
<gene>
    <name evidence="6" type="ORF">E1B28_003953</name>
</gene>
<dbReference type="GO" id="GO:0050660">
    <property type="term" value="F:flavin adenine dinucleotide binding"/>
    <property type="evidence" value="ECO:0007669"/>
    <property type="project" value="InterPro"/>
</dbReference>
<name>A0A9P8AC01_9AGAR</name>
<accession>A0A9P8AC01</accession>
<dbReference type="GeneID" id="66073029"/>
<dbReference type="RefSeq" id="XP_043012994.1">
    <property type="nucleotide sequence ID" value="XM_043148395.1"/>
</dbReference>
<sequence length="612" mass="68470">MFQIWANFYVSAEIYSQGGVGLKVRKSYESLPFFTDFPPTMNGSATTMNGNGTTSTKVSVGIIGAGAAGLITAQTLLQDGFDVQVITRDRTTGGVWSEERLYPGLTINNVHGEYHFPPLPMELPADKWLTGEDLKRYMQDFTNTFLRGRVRYQTEVLKLYRENDLWVVKVENLTDGSHESLTFDKIVLCTGGCSKPQIPDILLPSKARQLGFEGLIFHSSKFGDELEGLLKSSEDSGHIVIVGGGKSAQDNAAYLANAGRKVTVVYDSTDAFLAAKKPLPDFIRRSRFLSVIAGHINLRTSLERFLHTTWLGGKITRFIWKQITESSFDAMSIPKESPLRLSRTLFWTIRVGDAGLPRPTSFFSLVNEKKINVIAPARVTGYGASDGKTVVLKVNNGTELRANAVILATGFTSSWSTLFDERTAEDIGINRHPPDPPDPNNQSAGEEWPWTSLANPPPTHSQADQWTSSIYRGIVPAKNIVKRDFAINGAVFNTHNGYVYAVTSHWISSYFLVDKMFLPDPEAARRETEREARFIKKRYPDILLWVNESYSAGLKCWTWPQYTDELLEDMGLRSDRSGGSWLTWPFKVVDLKELATLGEERRVRREGVLEKA</sequence>
<evidence type="ECO:0000256" key="1">
    <source>
        <dbReference type="ARBA" id="ARBA00022630"/>
    </source>
</evidence>
<dbReference type="AlphaFoldDB" id="A0A9P8AC01"/>
<feature type="region of interest" description="Disordered" evidence="4">
    <location>
        <begin position="427"/>
        <end position="463"/>
    </location>
</feature>
<evidence type="ECO:0000256" key="4">
    <source>
        <dbReference type="SAM" id="MobiDB-lite"/>
    </source>
</evidence>
<keyword evidence="7" id="KW-1185">Reference proteome</keyword>